<reference evidence="8 9" key="1">
    <citation type="submission" date="2018-06" db="EMBL/GenBank/DDBJ databases">
        <title>Complete Genomes of Monosporascus.</title>
        <authorList>
            <person name="Robinson A.J."/>
            <person name="Natvig D.O."/>
        </authorList>
    </citation>
    <scope>NUCLEOTIDE SEQUENCE [LARGE SCALE GENOMIC DNA]</scope>
    <source>
        <strain evidence="8 9">CBS 609.92</strain>
    </source>
</reference>
<dbReference type="SUPFAM" id="SSF46785">
    <property type="entry name" value="Winged helix' DNA-binding domain"/>
    <property type="match status" value="1"/>
</dbReference>
<dbReference type="Gene3D" id="3.40.50.300">
    <property type="entry name" value="P-loop containing nucleotide triphosphate hydrolases"/>
    <property type="match status" value="1"/>
</dbReference>
<dbReference type="InterPro" id="IPR036390">
    <property type="entry name" value="WH_DNA-bd_sf"/>
</dbReference>
<dbReference type="SMART" id="SM00182">
    <property type="entry name" value="CULLIN"/>
    <property type="match status" value="1"/>
</dbReference>
<name>A0ABY0GXJ9_9PEZI</name>
<dbReference type="InterPro" id="IPR036317">
    <property type="entry name" value="Cullin_homology_sf"/>
</dbReference>
<dbReference type="SUPFAM" id="SSF75632">
    <property type="entry name" value="Cullin homology domain"/>
    <property type="match status" value="1"/>
</dbReference>
<dbReference type="InterPro" id="IPR016159">
    <property type="entry name" value="Cullin_repeat-like_dom_sf"/>
</dbReference>
<dbReference type="SUPFAM" id="SSF74788">
    <property type="entry name" value="Cullin repeat-like"/>
    <property type="match status" value="1"/>
</dbReference>
<comment type="similarity">
    <text evidence="1 4 5">Belongs to the cullin family.</text>
</comment>
<dbReference type="EMBL" id="QJNS01000329">
    <property type="protein sequence ID" value="RYO79463.1"/>
    <property type="molecule type" value="Genomic_DNA"/>
</dbReference>
<dbReference type="Pfam" id="PF10557">
    <property type="entry name" value="Cullin_Nedd8"/>
    <property type="match status" value="1"/>
</dbReference>
<feature type="compositionally biased region" description="Basic and acidic residues" evidence="6">
    <location>
        <begin position="71"/>
        <end position="80"/>
    </location>
</feature>
<dbReference type="InterPro" id="IPR019559">
    <property type="entry name" value="Cullin_neddylation_domain"/>
</dbReference>
<dbReference type="InterPro" id="IPR010488">
    <property type="entry name" value="Zeta_toxin_domain"/>
</dbReference>
<dbReference type="InterPro" id="IPR001373">
    <property type="entry name" value="Cullin_N"/>
</dbReference>
<dbReference type="Pfam" id="PF26557">
    <property type="entry name" value="Cullin_AB"/>
    <property type="match status" value="1"/>
</dbReference>
<dbReference type="PROSITE" id="PS50069">
    <property type="entry name" value="CULLIN_2"/>
    <property type="match status" value="1"/>
</dbReference>
<dbReference type="Gene3D" id="3.30.230.130">
    <property type="entry name" value="Cullin, Chain C, Domain 2"/>
    <property type="match status" value="1"/>
</dbReference>
<organism evidence="8 9">
    <name type="scientific">Monosporascus cannonballus</name>
    <dbReference type="NCBI Taxonomy" id="155416"/>
    <lineage>
        <taxon>Eukaryota</taxon>
        <taxon>Fungi</taxon>
        <taxon>Dikarya</taxon>
        <taxon>Ascomycota</taxon>
        <taxon>Pezizomycotina</taxon>
        <taxon>Sordariomycetes</taxon>
        <taxon>Xylariomycetidae</taxon>
        <taxon>Xylariales</taxon>
        <taxon>Xylariales incertae sedis</taxon>
        <taxon>Monosporascus</taxon>
    </lineage>
</organism>
<dbReference type="InterPro" id="IPR036388">
    <property type="entry name" value="WH-like_DNA-bd_sf"/>
</dbReference>
<keyword evidence="2" id="KW-0547">Nucleotide-binding</keyword>
<dbReference type="Pfam" id="PF00888">
    <property type="entry name" value="Cullin"/>
    <property type="match status" value="1"/>
</dbReference>
<evidence type="ECO:0000259" key="7">
    <source>
        <dbReference type="PROSITE" id="PS50069"/>
    </source>
</evidence>
<feature type="region of interest" description="Disordered" evidence="6">
    <location>
        <begin position="501"/>
        <end position="520"/>
    </location>
</feature>
<evidence type="ECO:0000256" key="6">
    <source>
        <dbReference type="SAM" id="MobiDB-lite"/>
    </source>
</evidence>
<keyword evidence="9" id="KW-1185">Reference proteome</keyword>
<evidence type="ECO:0000256" key="2">
    <source>
        <dbReference type="ARBA" id="ARBA00022741"/>
    </source>
</evidence>
<sequence>MHPSSASSPVHEPPTSFANPSKRKSAGGSDLFHRRQSDSQPTGPDSKRPKANLLSRESGSGAARMSKALGKRPEVVDLTKPRSAFQPQNGPRKLVIKNLRVTSRVDLEHYYAKTLEELDDALRAIFARRQPKQPLERLYRGVEDTCRHGSSKELYDRLRRSCETYLNTGLLNSIKAEAGSSNVDMLRSVYKHWVIWEAQSTTIRSVFSYLDRSFLLNSKELQQINDMAITLFRRMAFVSSQPSASNPGSMVLSGMCDLVEYDRRGDSRFDAALLRDSVSMLHVLNIYLKSFEPRFLRASREYFQEFAEERSAAPLKDYISSCESLLAREDYRCNAYNFDSTTKRQLMDDAHTILIENYSEKLLDSGSVGKLLDEHAVESVKALYDLLKLSGIQKRLKEPWEDYIKEAGAAIVNDTARGDEMVIRLLEFRRASDIMVRDAFSKDDDFTKGLRDAFAFFINDKKILSSWKTGTSKVGEMIAKYMDMLLRGGLKTLPKSLLSDTKDRADAERSGQASTADEDAELDRQLDQALELFRFIEGKDVFEAFYKQDLARRLLMGRSASADAERSMLTKLKSECGSTLTHNLEQMFKDQALAREEMDSYKAWREGNGHGKSSVDLNVMILSAAAWPTYPDSKLILPDEVATQIEQFDAYYVNKHTGRRLTWKHSLAHCVVKAQFNKGAKELLVSAYQAVVLTLFNQAESRQDGVLTYDEIAKHSGLSGPDLDRTLQSLACGKVRVLTKHPKGRDVNPTDTFTVNKAFVDPKYRVKINQIQLKETKEENQETHRRVAQDRQFETQAAIVRIMKSRKEMTHANLVAEVINQTKSRGAVDTSEIKKNIEKLIEKDYLERDVTDSAQHRHHYIYERPHYPFAMNADHKCYTLSDSEARTIFEEKILPAEFSSCTDRSHGDGTRQPLAVFVIGQTGAGKTRAAAALKAAMTELRGGGGEEPAHFVADTHKTYHPAYAELAAGDGPALASAAAGPDARRWLAMAAAHAASRRVDVLLESACRRPGDFADLARALRAAGYRVEACLMAVPRALSLLGVLVRFHEGLPEAGSRWGLPARLTPRRVHDDSYAGVPDAAAFVDSSDAVDQVVVVRRGSLVAYADERGVDGRWSRAGGVADAVLAERRRPLTEIERSTAVADLQRLKAMGIVGISAQLEEIEGLLLPASEDSPDGSGFPPLRPWLLPRKDASYELNEKPSLSLGT</sequence>
<dbReference type="InterPro" id="IPR045093">
    <property type="entry name" value="Cullin"/>
</dbReference>
<dbReference type="InterPro" id="IPR016158">
    <property type="entry name" value="Cullin_homology"/>
</dbReference>
<dbReference type="Proteomes" id="UP000294003">
    <property type="component" value="Unassembled WGS sequence"/>
</dbReference>
<feature type="domain" description="Cullin family profile" evidence="7">
    <location>
        <begin position="473"/>
        <end position="731"/>
    </location>
</feature>
<dbReference type="SUPFAM" id="SSF52540">
    <property type="entry name" value="P-loop containing nucleoside triphosphate hydrolases"/>
    <property type="match status" value="1"/>
</dbReference>
<evidence type="ECO:0000256" key="4">
    <source>
        <dbReference type="PROSITE-ProRule" id="PRU00330"/>
    </source>
</evidence>
<feature type="region of interest" description="Disordered" evidence="6">
    <location>
        <begin position="1"/>
        <end position="89"/>
    </location>
</feature>
<accession>A0ABY0GXJ9</accession>
<dbReference type="Gene3D" id="1.20.1310.10">
    <property type="entry name" value="Cullin Repeats"/>
    <property type="match status" value="4"/>
</dbReference>
<dbReference type="InterPro" id="IPR027417">
    <property type="entry name" value="P-loop_NTPase"/>
</dbReference>
<evidence type="ECO:0000256" key="5">
    <source>
        <dbReference type="RuleBase" id="RU003829"/>
    </source>
</evidence>
<dbReference type="SMART" id="SM00884">
    <property type="entry name" value="Cullin_Nedd8"/>
    <property type="match status" value="1"/>
</dbReference>
<evidence type="ECO:0000256" key="1">
    <source>
        <dbReference type="ARBA" id="ARBA00006019"/>
    </source>
</evidence>
<dbReference type="Pfam" id="PF06414">
    <property type="entry name" value="Zeta_toxin"/>
    <property type="match status" value="1"/>
</dbReference>
<comment type="caution">
    <text evidence="8">The sequence shown here is derived from an EMBL/GenBank/DDBJ whole genome shotgun (WGS) entry which is preliminary data.</text>
</comment>
<keyword evidence="3" id="KW-0067">ATP-binding</keyword>
<dbReference type="PANTHER" id="PTHR11932">
    <property type="entry name" value="CULLIN"/>
    <property type="match status" value="1"/>
</dbReference>
<evidence type="ECO:0000256" key="3">
    <source>
        <dbReference type="ARBA" id="ARBA00022840"/>
    </source>
</evidence>
<evidence type="ECO:0000313" key="9">
    <source>
        <dbReference type="Proteomes" id="UP000294003"/>
    </source>
</evidence>
<proteinExistence type="inferred from homology"/>
<dbReference type="Gene3D" id="1.10.10.10">
    <property type="entry name" value="Winged helix-like DNA-binding domain superfamily/Winged helix DNA-binding domain"/>
    <property type="match status" value="1"/>
</dbReference>
<gene>
    <name evidence="8" type="ORF">DL762_008156</name>
</gene>
<dbReference type="InterPro" id="IPR059120">
    <property type="entry name" value="Cullin-like_AB"/>
</dbReference>
<protein>
    <recommendedName>
        <fullName evidence="7">Cullin family profile domain-containing protein</fullName>
    </recommendedName>
</protein>
<evidence type="ECO:0000313" key="8">
    <source>
        <dbReference type="EMBL" id="RYO79463.1"/>
    </source>
</evidence>